<proteinExistence type="predicted"/>
<organism evidence="2 3">
    <name type="scientific">Paxillus rubicundulus Ve08.2h10</name>
    <dbReference type="NCBI Taxonomy" id="930991"/>
    <lineage>
        <taxon>Eukaryota</taxon>
        <taxon>Fungi</taxon>
        <taxon>Dikarya</taxon>
        <taxon>Basidiomycota</taxon>
        <taxon>Agaricomycotina</taxon>
        <taxon>Agaricomycetes</taxon>
        <taxon>Agaricomycetidae</taxon>
        <taxon>Boletales</taxon>
        <taxon>Paxilineae</taxon>
        <taxon>Paxillaceae</taxon>
        <taxon>Paxillus</taxon>
    </lineage>
</organism>
<evidence type="ECO:0000256" key="1">
    <source>
        <dbReference type="SAM" id="MobiDB-lite"/>
    </source>
</evidence>
<sequence>MLTARLGFDGVVIPLPSCSFARSSIPPTPQSLQPKASPSALPASKDEDIANLQAQVWILEQKAGHDDAGAPLPSARSRPRSRHRGHPLAPYHGVSSRRIQPFRLSPTISDADDLSTPAPRNSLTIAAVSHPPTTHCNAAGDSQGTGPSHPHPVTWGHVGRSSLAVARESMVVGPSHHHPVPCNHPFIAKVRHPYNAQGGTSAAQPDVDMPAGVDQSPSALGAMKDIQELPHLAIINVDATPTTDVLDDGEATFPEPSTTLTVDSTVAAAEVQGMPEPSTPPALAVQSMEVED</sequence>
<dbReference type="HOGENOM" id="CLU_953460_0_0_1"/>
<accession>A0A0D0BJU2</accession>
<keyword evidence="3" id="KW-1185">Reference proteome</keyword>
<feature type="region of interest" description="Disordered" evidence="1">
    <location>
        <begin position="24"/>
        <end position="43"/>
    </location>
</feature>
<reference evidence="2 3" key="1">
    <citation type="submission" date="2014-04" db="EMBL/GenBank/DDBJ databases">
        <authorList>
            <consortium name="DOE Joint Genome Institute"/>
            <person name="Kuo A."/>
            <person name="Kohler A."/>
            <person name="Jargeat P."/>
            <person name="Nagy L.G."/>
            <person name="Floudas D."/>
            <person name="Copeland A."/>
            <person name="Barry K.W."/>
            <person name="Cichocki N."/>
            <person name="Veneault-Fourrey C."/>
            <person name="LaButti K."/>
            <person name="Lindquist E.A."/>
            <person name="Lipzen A."/>
            <person name="Lundell T."/>
            <person name="Morin E."/>
            <person name="Murat C."/>
            <person name="Sun H."/>
            <person name="Tunlid A."/>
            <person name="Henrissat B."/>
            <person name="Grigoriev I.V."/>
            <person name="Hibbett D.S."/>
            <person name="Martin F."/>
            <person name="Nordberg H.P."/>
            <person name="Cantor M.N."/>
            <person name="Hua S.X."/>
        </authorList>
    </citation>
    <scope>NUCLEOTIDE SEQUENCE [LARGE SCALE GENOMIC DNA]</scope>
    <source>
        <strain evidence="2 3">Ve08.2h10</strain>
    </source>
</reference>
<dbReference type="EMBL" id="KN831466">
    <property type="protein sequence ID" value="KIK71922.1"/>
    <property type="molecule type" value="Genomic_DNA"/>
</dbReference>
<feature type="region of interest" description="Disordered" evidence="1">
    <location>
        <begin position="63"/>
        <end position="96"/>
    </location>
</feature>
<evidence type="ECO:0000313" key="3">
    <source>
        <dbReference type="Proteomes" id="UP000054538"/>
    </source>
</evidence>
<dbReference type="AlphaFoldDB" id="A0A0D0BJU2"/>
<protein>
    <submittedName>
        <fullName evidence="2">Uncharacterized protein</fullName>
    </submittedName>
</protein>
<name>A0A0D0BJU2_9AGAM</name>
<feature type="region of interest" description="Disordered" evidence="1">
    <location>
        <begin position="272"/>
        <end position="292"/>
    </location>
</feature>
<feature type="compositionally biased region" description="Basic residues" evidence="1">
    <location>
        <begin position="77"/>
        <end position="86"/>
    </location>
</feature>
<dbReference type="Proteomes" id="UP000054538">
    <property type="component" value="Unassembled WGS sequence"/>
</dbReference>
<evidence type="ECO:0000313" key="2">
    <source>
        <dbReference type="EMBL" id="KIK71922.1"/>
    </source>
</evidence>
<gene>
    <name evidence="2" type="ORF">PAXRUDRAFT_22634</name>
</gene>
<dbReference type="InParanoid" id="A0A0D0BJU2"/>
<reference evidence="3" key="2">
    <citation type="submission" date="2015-01" db="EMBL/GenBank/DDBJ databases">
        <title>Evolutionary Origins and Diversification of the Mycorrhizal Mutualists.</title>
        <authorList>
            <consortium name="DOE Joint Genome Institute"/>
            <consortium name="Mycorrhizal Genomics Consortium"/>
            <person name="Kohler A."/>
            <person name="Kuo A."/>
            <person name="Nagy L.G."/>
            <person name="Floudas D."/>
            <person name="Copeland A."/>
            <person name="Barry K.W."/>
            <person name="Cichocki N."/>
            <person name="Veneault-Fourrey C."/>
            <person name="LaButti K."/>
            <person name="Lindquist E.A."/>
            <person name="Lipzen A."/>
            <person name="Lundell T."/>
            <person name="Morin E."/>
            <person name="Murat C."/>
            <person name="Riley R."/>
            <person name="Ohm R."/>
            <person name="Sun H."/>
            <person name="Tunlid A."/>
            <person name="Henrissat B."/>
            <person name="Grigoriev I.V."/>
            <person name="Hibbett D.S."/>
            <person name="Martin F."/>
        </authorList>
    </citation>
    <scope>NUCLEOTIDE SEQUENCE [LARGE SCALE GENOMIC DNA]</scope>
    <source>
        <strain evidence="3">Ve08.2h10</strain>
    </source>
</reference>